<dbReference type="HOGENOM" id="CLU_526419_0_0_2"/>
<proteinExistence type="predicted"/>
<keyword evidence="2" id="KW-1133">Transmembrane helix</keyword>
<dbReference type="RefSeq" id="WP_052721464.1">
    <property type="nucleotide sequence ID" value="NZ_CP009506.1"/>
</dbReference>
<keyword evidence="4" id="KW-1185">Reference proteome</keyword>
<keyword evidence="2" id="KW-0472">Membrane</keyword>
<sequence>MTTGKNKSREKARKSLFNSESAGATVIAAVLLLSIIFTVLAVVRIEYVPAWKTDAEQSHMSEVQNDMAELKSTVDMVSLFTSSDFNYSENRFPVTISFSMGGGEIPILEPSKSSGTLSLNREYCRMTIIPEKSSISASHQIVDCGGITYYSNNREYINQVFRYENGALILSQKGRSLMRQFPSFNIKHTDEDNYTVSINAIKITGEPDSISSNTDASLRLTGLYAIPIYDSNDSEGIDSFTCTILTGYPDAWISYLNETSKNAGLEYGTDYALDKIGSDTVYFSFLPGSNKTLERLCISKSVIEAELGAGGSLKEGEVDGSESGEEEDGSEEEEDEPEEELIHGNSIILNKPGIGGVISSGTYIQFKNNGNSGNNNYYWIKINGSENKFKNNDIVKLIIDGDQTSGTADMSNNQITDFNFNVKMYIDGEYVDQGKVTGIYVKDYTDYESTLTYLLPSYSSGTQFQVDGVSLIGWWPENDSAVNLYNIGPSPTNNEFLRIDFNSGNTYFDCSADYEIVSS</sequence>
<evidence type="ECO:0000256" key="2">
    <source>
        <dbReference type="SAM" id="Phobius"/>
    </source>
</evidence>
<dbReference type="EMBL" id="CP009506">
    <property type="protein sequence ID" value="AKB26903.1"/>
    <property type="molecule type" value="Genomic_DNA"/>
</dbReference>
<evidence type="ECO:0000313" key="4">
    <source>
        <dbReference type="Proteomes" id="UP000033111"/>
    </source>
</evidence>
<feature type="region of interest" description="Disordered" evidence="1">
    <location>
        <begin position="312"/>
        <end position="341"/>
    </location>
</feature>
<organism evidence="3 4">
    <name type="scientific">Methanosarcina siciliae T4/M</name>
    <dbReference type="NCBI Taxonomy" id="1434120"/>
    <lineage>
        <taxon>Archaea</taxon>
        <taxon>Methanobacteriati</taxon>
        <taxon>Methanobacteriota</taxon>
        <taxon>Stenosarchaea group</taxon>
        <taxon>Methanomicrobia</taxon>
        <taxon>Methanosarcinales</taxon>
        <taxon>Methanosarcinaceae</taxon>
        <taxon>Methanosarcina</taxon>
    </lineage>
</organism>
<evidence type="ECO:0008006" key="5">
    <source>
        <dbReference type="Google" id="ProtNLM"/>
    </source>
</evidence>
<feature type="transmembrane region" description="Helical" evidence="2">
    <location>
        <begin position="21"/>
        <end position="43"/>
    </location>
</feature>
<feature type="compositionally biased region" description="Acidic residues" evidence="1">
    <location>
        <begin position="318"/>
        <end position="339"/>
    </location>
</feature>
<protein>
    <recommendedName>
        <fullName evidence="5">Archaeal Type IV pilin N-terminal domain-containing protein</fullName>
    </recommendedName>
</protein>
<reference evidence="3 4" key="1">
    <citation type="submission" date="2014-07" db="EMBL/GenBank/DDBJ databases">
        <title>Methanogenic archaea and the global carbon cycle.</title>
        <authorList>
            <person name="Henriksen J.R."/>
            <person name="Luke J."/>
            <person name="Reinhart S."/>
            <person name="Benedict M.N."/>
            <person name="Youngblut N.D."/>
            <person name="Metcalf M.E."/>
            <person name="Whitaker R.J."/>
            <person name="Metcalf W.W."/>
        </authorList>
    </citation>
    <scope>NUCLEOTIDE SEQUENCE [LARGE SCALE GENOMIC DNA]</scope>
    <source>
        <strain evidence="3 4">T4/M</strain>
    </source>
</reference>
<dbReference type="PATRIC" id="fig|1434120.4.peg.242"/>
<name>A0A0E3P351_9EURY</name>
<evidence type="ECO:0000313" key="3">
    <source>
        <dbReference type="EMBL" id="AKB26903.1"/>
    </source>
</evidence>
<accession>A0A0E3P351</accession>
<gene>
    <name evidence="3" type="ORF">MSSIT_0184</name>
</gene>
<dbReference type="OrthoDB" id="117273at2157"/>
<evidence type="ECO:0000256" key="1">
    <source>
        <dbReference type="SAM" id="MobiDB-lite"/>
    </source>
</evidence>
<dbReference type="KEGG" id="msw:MSSIT_0184"/>
<dbReference type="AlphaFoldDB" id="A0A0E3P351"/>
<dbReference type="Proteomes" id="UP000033111">
    <property type="component" value="Chromosome"/>
</dbReference>
<keyword evidence="2" id="KW-0812">Transmembrane</keyword>
<dbReference type="GeneID" id="25418405"/>